<dbReference type="OrthoDB" id="1650255at2759"/>
<evidence type="ECO:0000313" key="2">
    <source>
        <dbReference type="EMBL" id="KAF8410211.1"/>
    </source>
</evidence>
<gene>
    <name evidence="2" type="ORF">HHK36_002733</name>
</gene>
<keyword evidence="1" id="KW-0812">Transmembrane</keyword>
<proteinExistence type="predicted"/>
<dbReference type="AlphaFoldDB" id="A0A834ZW69"/>
<comment type="caution">
    <text evidence="2">The sequence shown here is derived from an EMBL/GenBank/DDBJ whole genome shotgun (WGS) entry which is preliminary data.</text>
</comment>
<dbReference type="Gene3D" id="2.10.25.10">
    <property type="entry name" value="Laminin"/>
    <property type="match status" value="1"/>
</dbReference>
<reference evidence="2 3" key="1">
    <citation type="submission" date="2020-04" db="EMBL/GenBank/DDBJ databases">
        <title>Plant Genome Project.</title>
        <authorList>
            <person name="Zhang R.-G."/>
        </authorList>
    </citation>
    <scope>NUCLEOTIDE SEQUENCE [LARGE SCALE GENOMIC DNA]</scope>
    <source>
        <strain evidence="2">YNK0</strain>
        <tissue evidence="2">Leaf</tissue>
    </source>
</reference>
<dbReference type="Proteomes" id="UP000655225">
    <property type="component" value="Unassembled WGS sequence"/>
</dbReference>
<sequence length="174" mass="19068">MITLAMARFVVERNSLAVISPDTIKGTHDSAIASGPGRCKINNGGCWQETRDRHTSSACLDLEGSKCQCPSGFRDIDECKEKKACQCPECNCKDTWGSYESTCGGDLLYVRDHDTCISKRASEAKTAWAAVWVILIGLANFWWSISFVHGLRDQSYNGTVNAYGQPSGGPKSYE</sequence>
<organism evidence="2 3">
    <name type="scientific">Tetracentron sinense</name>
    <name type="common">Spur-leaf</name>
    <dbReference type="NCBI Taxonomy" id="13715"/>
    <lineage>
        <taxon>Eukaryota</taxon>
        <taxon>Viridiplantae</taxon>
        <taxon>Streptophyta</taxon>
        <taxon>Embryophyta</taxon>
        <taxon>Tracheophyta</taxon>
        <taxon>Spermatophyta</taxon>
        <taxon>Magnoliopsida</taxon>
        <taxon>Trochodendrales</taxon>
        <taxon>Trochodendraceae</taxon>
        <taxon>Tetracentron</taxon>
    </lineage>
</organism>
<evidence type="ECO:0000313" key="3">
    <source>
        <dbReference type="Proteomes" id="UP000655225"/>
    </source>
</evidence>
<evidence type="ECO:0000256" key="1">
    <source>
        <dbReference type="SAM" id="Phobius"/>
    </source>
</evidence>
<name>A0A834ZW69_TETSI</name>
<keyword evidence="1" id="KW-1133">Transmembrane helix</keyword>
<feature type="transmembrane region" description="Helical" evidence="1">
    <location>
        <begin position="127"/>
        <end position="145"/>
    </location>
</feature>
<dbReference type="EMBL" id="JABCRI010000002">
    <property type="protein sequence ID" value="KAF8410211.1"/>
    <property type="molecule type" value="Genomic_DNA"/>
</dbReference>
<keyword evidence="3" id="KW-1185">Reference proteome</keyword>
<accession>A0A834ZW69</accession>
<keyword evidence="1" id="KW-0472">Membrane</keyword>
<protein>
    <submittedName>
        <fullName evidence="2">Uncharacterized protein</fullName>
    </submittedName>
</protein>